<dbReference type="PIRSF" id="PIRSF001456">
    <property type="entry name" value="Chorismate_synth"/>
    <property type="match status" value="1"/>
</dbReference>
<dbReference type="GO" id="GO:0010181">
    <property type="term" value="F:FMN binding"/>
    <property type="evidence" value="ECO:0007669"/>
    <property type="project" value="TreeGrafter"/>
</dbReference>
<dbReference type="InterPro" id="IPR020541">
    <property type="entry name" value="Chorismate_synthase_CS"/>
</dbReference>
<evidence type="ECO:0000256" key="5">
    <source>
        <dbReference type="ARBA" id="ARBA00022630"/>
    </source>
</evidence>
<evidence type="ECO:0000313" key="12">
    <source>
        <dbReference type="EMBL" id="OGC41246.1"/>
    </source>
</evidence>
<proteinExistence type="inferred from homology"/>
<keyword evidence="10 11" id="KW-0456">Lyase</keyword>
<feature type="binding site" evidence="11">
    <location>
        <position position="288"/>
    </location>
    <ligand>
        <name>FMN</name>
        <dbReference type="ChEBI" id="CHEBI:58210"/>
    </ligand>
</feature>
<comment type="similarity">
    <text evidence="2 11">Belongs to the chorismate synthase family.</text>
</comment>
<organism evidence="12 13">
    <name type="scientific">candidate division WOR-3 bacterium RBG_13_43_14</name>
    <dbReference type="NCBI Taxonomy" id="1802590"/>
    <lineage>
        <taxon>Bacteria</taxon>
        <taxon>Bacteria division WOR-3</taxon>
    </lineage>
</organism>
<keyword evidence="8 11" id="KW-0521">NADP</keyword>
<dbReference type="GO" id="GO:0009073">
    <property type="term" value="P:aromatic amino acid family biosynthetic process"/>
    <property type="evidence" value="ECO:0007669"/>
    <property type="project" value="UniProtKB-KW"/>
</dbReference>
<dbReference type="PROSITE" id="PS00788">
    <property type="entry name" value="CHORISMATE_SYNTHASE_2"/>
    <property type="match status" value="1"/>
</dbReference>
<dbReference type="Gene3D" id="3.60.150.10">
    <property type="entry name" value="Chorismate synthase AroC"/>
    <property type="match status" value="1"/>
</dbReference>
<evidence type="ECO:0000256" key="1">
    <source>
        <dbReference type="ARBA" id="ARBA00005044"/>
    </source>
</evidence>
<dbReference type="PANTHER" id="PTHR21085:SF0">
    <property type="entry name" value="CHORISMATE SYNTHASE"/>
    <property type="match status" value="1"/>
</dbReference>
<comment type="caution">
    <text evidence="12">The sequence shown here is derived from an EMBL/GenBank/DDBJ whole genome shotgun (WGS) entry which is preliminary data.</text>
</comment>
<feature type="binding site" evidence="11">
    <location>
        <begin position="127"/>
        <end position="129"/>
    </location>
    <ligand>
        <name>FMN</name>
        <dbReference type="ChEBI" id="CHEBI:58210"/>
    </ligand>
</feature>
<keyword evidence="9 11" id="KW-0057">Aromatic amino acid biosynthesis</keyword>
<feature type="binding site" evidence="11">
    <location>
        <begin position="303"/>
        <end position="307"/>
    </location>
    <ligand>
        <name>FMN</name>
        <dbReference type="ChEBI" id="CHEBI:58210"/>
    </ligand>
</feature>
<evidence type="ECO:0000256" key="3">
    <source>
        <dbReference type="ARBA" id="ARBA00013036"/>
    </source>
</evidence>
<comment type="pathway">
    <text evidence="1 11">Metabolic intermediate biosynthesis; chorismate biosynthesis; chorismate from D-erythrose 4-phosphate and phosphoenolpyruvate: step 7/7.</text>
</comment>
<dbReference type="EC" id="4.2.3.5" evidence="3 11"/>
<keyword evidence="6 11" id="KW-0288">FMN</keyword>
<dbReference type="GO" id="GO:0008652">
    <property type="term" value="P:amino acid biosynthetic process"/>
    <property type="evidence" value="ECO:0007669"/>
    <property type="project" value="UniProtKB-KW"/>
</dbReference>
<dbReference type="GO" id="GO:0009423">
    <property type="term" value="P:chorismate biosynthetic process"/>
    <property type="evidence" value="ECO:0007669"/>
    <property type="project" value="UniProtKB-UniRule"/>
</dbReference>
<dbReference type="SUPFAM" id="SSF103263">
    <property type="entry name" value="Chorismate synthase, AroC"/>
    <property type="match status" value="1"/>
</dbReference>
<evidence type="ECO:0000256" key="4">
    <source>
        <dbReference type="ARBA" id="ARBA00022605"/>
    </source>
</evidence>
<evidence type="ECO:0000313" key="13">
    <source>
        <dbReference type="Proteomes" id="UP000177025"/>
    </source>
</evidence>
<dbReference type="HAMAP" id="MF_00300">
    <property type="entry name" value="Chorismate_synth"/>
    <property type="match status" value="1"/>
</dbReference>
<dbReference type="Proteomes" id="UP000177025">
    <property type="component" value="Unassembled WGS sequence"/>
</dbReference>
<evidence type="ECO:0000256" key="9">
    <source>
        <dbReference type="ARBA" id="ARBA00023141"/>
    </source>
</evidence>
<keyword evidence="5 11" id="KW-0285">Flavoprotein</keyword>
<evidence type="ECO:0000256" key="11">
    <source>
        <dbReference type="HAMAP-Rule" id="MF_00300"/>
    </source>
</evidence>
<dbReference type="NCBIfam" id="NF003793">
    <property type="entry name" value="PRK05382.1"/>
    <property type="match status" value="1"/>
</dbReference>
<reference evidence="12 13" key="1">
    <citation type="journal article" date="2016" name="Nat. Commun.">
        <title>Thousands of microbial genomes shed light on interconnected biogeochemical processes in an aquifer system.</title>
        <authorList>
            <person name="Anantharaman K."/>
            <person name="Brown C.T."/>
            <person name="Hug L.A."/>
            <person name="Sharon I."/>
            <person name="Castelle C.J."/>
            <person name="Probst A.J."/>
            <person name="Thomas B.C."/>
            <person name="Singh A."/>
            <person name="Wilkins M.J."/>
            <person name="Karaoz U."/>
            <person name="Brodie E.L."/>
            <person name="Williams K.H."/>
            <person name="Hubbard S.S."/>
            <person name="Banfield J.F."/>
        </authorList>
    </citation>
    <scope>NUCLEOTIDE SEQUENCE [LARGE SCALE GENOMIC DNA]</scope>
</reference>
<evidence type="ECO:0000256" key="6">
    <source>
        <dbReference type="ARBA" id="ARBA00022643"/>
    </source>
</evidence>
<feature type="binding site" evidence="11">
    <location>
        <position position="40"/>
    </location>
    <ligand>
        <name>NADP(+)</name>
        <dbReference type="ChEBI" id="CHEBI:58349"/>
    </ligand>
</feature>
<accession>A0A1F4U8G0</accession>
<dbReference type="PANTHER" id="PTHR21085">
    <property type="entry name" value="CHORISMATE SYNTHASE"/>
    <property type="match status" value="1"/>
</dbReference>
<feature type="binding site" evidence="11">
    <location>
        <position position="329"/>
    </location>
    <ligand>
        <name>FMN</name>
        <dbReference type="ChEBI" id="CHEBI:58210"/>
    </ligand>
</feature>
<dbReference type="GO" id="GO:0005829">
    <property type="term" value="C:cytosol"/>
    <property type="evidence" value="ECO:0007669"/>
    <property type="project" value="TreeGrafter"/>
</dbReference>
<evidence type="ECO:0000256" key="8">
    <source>
        <dbReference type="ARBA" id="ARBA00022857"/>
    </source>
</evidence>
<comment type="catalytic activity">
    <reaction evidence="11">
        <text>5-O-(1-carboxyvinyl)-3-phosphoshikimate = chorismate + phosphate</text>
        <dbReference type="Rhea" id="RHEA:21020"/>
        <dbReference type="ChEBI" id="CHEBI:29748"/>
        <dbReference type="ChEBI" id="CHEBI:43474"/>
        <dbReference type="ChEBI" id="CHEBI:57701"/>
        <dbReference type="EC" id="4.2.3.5"/>
    </reaction>
</comment>
<dbReference type="Pfam" id="PF01264">
    <property type="entry name" value="Chorismate_synt"/>
    <property type="match status" value="1"/>
</dbReference>
<keyword evidence="4 11" id="KW-0028">Amino-acid biosynthesis</keyword>
<keyword evidence="7 11" id="KW-0274">FAD</keyword>
<name>A0A1F4U8G0_UNCW3</name>
<dbReference type="UniPathway" id="UPA00053">
    <property type="reaction ID" value="UER00090"/>
</dbReference>
<dbReference type="GO" id="GO:0004107">
    <property type="term" value="F:chorismate synthase activity"/>
    <property type="evidence" value="ECO:0007669"/>
    <property type="project" value="UniProtKB-UniRule"/>
</dbReference>
<protein>
    <recommendedName>
        <fullName evidence="3 11">Chorismate synthase</fullName>
        <shortName evidence="11">CS</shortName>
        <ecNumber evidence="3 11">4.2.3.5</ecNumber>
    </recommendedName>
    <alternativeName>
        <fullName evidence="11">5-enolpyruvylshikimate-3-phosphate phospholyase</fullName>
    </alternativeName>
</protein>
<feature type="binding site" evidence="11">
    <location>
        <position position="46"/>
    </location>
    <ligand>
        <name>NADP(+)</name>
        <dbReference type="ChEBI" id="CHEBI:58349"/>
    </ligand>
</feature>
<evidence type="ECO:0000256" key="7">
    <source>
        <dbReference type="ARBA" id="ARBA00022827"/>
    </source>
</evidence>
<comment type="cofactor">
    <cofactor evidence="11">
        <name>FMNH2</name>
        <dbReference type="ChEBI" id="CHEBI:57618"/>
    </cofactor>
    <text evidence="11">Reduced FMN (FMNH(2)).</text>
</comment>
<evidence type="ECO:0000256" key="2">
    <source>
        <dbReference type="ARBA" id="ARBA00008014"/>
    </source>
</evidence>
<dbReference type="CDD" id="cd07304">
    <property type="entry name" value="Chorismate_synthase"/>
    <property type="match status" value="1"/>
</dbReference>
<dbReference type="EMBL" id="MEUM01000115">
    <property type="protein sequence ID" value="OGC41246.1"/>
    <property type="molecule type" value="Genomic_DNA"/>
</dbReference>
<dbReference type="AlphaFoldDB" id="A0A1F4U8G0"/>
<gene>
    <name evidence="11" type="primary">aroC</name>
    <name evidence="12" type="ORF">A2Y85_03495</name>
</gene>
<comment type="function">
    <text evidence="11">Catalyzes the anti-1,4-elimination of the C-3 phosphate and the C-6 proR hydrogen from 5-enolpyruvylshikimate-3-phosphate (EPSP) to yield chorismate, which is the branch point compound that serves as the starting substrate for the three terminal pathways of aromatic amino acid biosynthesis. This reaction introduces a second double bond into the aromatic ring system.</text>
</comment>
<dbReference type="NCBIfam" id="TIGR00033">
    <property type="entry name" value="aroC"/>
    <property type="match status" value="1"/>
</dbReference>
<evidence type="ECO:0000256" key="10">
    <source>
        <dbReference type="ARBA" id="ARBA00023239"/>
    </source>
</evidence>
<comment type="subunit">
    <text evidence="11">Homotetramer.</text>
</comment>
<dbReference type="InterPro" id="IPR035904">
    <property type="entry name" value="Chorismate_synth_AroC_sf"/>
</dbReference>
<comment type="caution">
    <text evidence="11">Lacks conserved residue(s) required for the propagation of feature annotation.</text>
</comment>
<sequence>MFRILTAGESHGPLGSVIIDSLPAGLAIDIDYINNELKRRQHGYGRGARMKIEQDSVEIYSGVRFGQSTGAPVLLTVVNRDHNNWKENMSINKVQASQAVTAARPGHADLSGALKYGRDDIRDILERASARETVLRTAAGALCKLFLQEFGIKIFSRTIAIGSINVQKEIRGSSEIESSRLRCADPDAETEMIKLIEQYGEIGDSLGGITEIIADNVCIGLGSYVQYDRRLDGLIGQAMLSIPSVKGVEIGPASENSSLAGSLVHDEIFHDQEKGFFRKTNRAGGIEGGISNGQPICVRLAIKPIPTLKKPLHTVDIKTKQACSAQKERADVCVVPAVGVIAEAMLAIVLTNVFLDKFGSDSLLDIKSVFKVYQSRIANGK</sequence>
<dbReference type="InterPro" id="IPR000453">
    <property type="entry name" value="Chorismate_synth"/>
</dbReference>
<dbReference type="FunFam" id="3.60.150.10:FF:000002">
    <property type="entry name" value="Chorismate synthase"/>
    <property type="match status" value="1"/>
</dbReference>